<accession>A0A0F7VR20</accession>
<reference evidence="3" key="1">
    <citation type="submission" date="2015-02" db="EMBL/GenBank/DDBJ databases">
        <authorList>
            <person name="Gomez-Escribano P.J."/>
        </authorList>
    </citation>
    <scope>NUCLEOTIDE SEQUENCE [LARGE SCALE GENOMIC DNA]</scope>
    <source>
        <strain evidence="3">C34 (DSM 42122 / NRRL B-24963)</strain>
        <plasmid evidence="3">pSLE1</plasmid>
    </source>
</reference>
<organism evidence="2 3">
    <name type="scientific">Streptomyces leeuwenhoekii</name>
    <dbReference type="NCBI Taxonomy" id="1437453"/>
    <lineage>
        <taxon>Bacteria</taxon>
        <taxon>Bacillati</taxon>
        <taxon>Actinomycetota</taxon>
        <taxon>Actinomycetes</taxon>
        <taxon>Kitasatosporales</taxon>
        <taxon>Streptomycetaceae</taxon>
        <taxon>Streptomyces</taxon>
    </lineage>
</organism>
<feature type="region of interest" description="Disordered" evidence="1">
    <location>
        <begin position="1"/>
        <end position="31"/>
    </location>
</feature>
<dbReference type="KEGG" id="sle:sle1_084"/>
<dbReference type="PATRIC" id="fig|1437453.6.peg.7210"/>
<evidence type="ECO:0000256" key="1">
    <source>
        <dbReference type="SAM" id="MobiDB-lite"/>
    </source>
</evidence>
<keyword evidence="2" id="KW-0614">Plasmid</keyword>
<name>A0A0F7VR20_STRLW</name>
<dbReference type="AlphaFoldDB" id="A0A0F7VR20"/>
<protein>
    <submittedName>
        <fullName evidence="2">Sle1_084 protein</fullName>
    </submittedName>
</protein>
<sequence>MPRCDSPKGNGARTSLKPPGVPGTRLQPFTNRPNNLWPKVTGECIHAVTSNNLAGQRHAELSMHHTPTSFLRKIFWIKNHPTNYTCRAVSNPGGRTHQ</sequence>
<geneLocation type="plasmid" evidence="2 3">
    <name>pSLE1</name>
</geneLocation>
<evidence type="ECO:0000313" key="2">
    <source>
        <dbReference type="EMBL" id="CQR59251.1"/>
    </source>
</evidence>
<proteinExistence type="predicted"/>
<gene>
    <name evidence="2" type="ORF">sle1_084</name>
</gene>
<dbReference type="Proteomes" id="UP000035016">
    <property type="component" value="Plasmid pSLE1"/>
</dbReference>
<dbReference type="EMBL" id="LN831788">
    <property type="protein sequence ID" value="CQR59251.1"/>
    <property type="molecule type" value="Genomic_DNA"/>
</dbReference>
<evidence type="ECO:0000313" key="3">
    <source>
        <dbReference type="Proteomes" id="UP000035016"/>
    </source>
</evidence>